<accession>A0A8E2DID5</accession>
<dbReference type="Proteomes" id="UP000250043">
    <property type="component" value="Unassembled WGS sequence"/>
</dbReference>
<evidence type="ECO:0000256" key="1">
    <source>
        <dbReference type="ARBA" id="ARBA00004123"/>
    </source>
</evidence>
<feature type="compositionally biased region" description="Acidic residues" evidence="3">
    <location>
        <begin position="626"/>
        <end position="637"/>
    </location>
</feature>
<keyword evidence="6" id="KW-1185">Reference proteome</keyword>
<comment type="subcellular location">
    <subcellularLocation>
        <location evidence="1">Nucleus</location>
    </subcellularLocation>
</comment>
<name>A0A8E2DID5_9APHY</name>
<sequence>MDVHIVDSWFARFDLSPQGFAWREHRAYAIERRRATLSDRLIFDILLTSGGIPHPDSLYPPHDVDGLRRLLEAIATSTYDSLKKDCLVYFLLKWHQDGREDKFAEDRCIPPQFVALADAYWHLDSGINVARAVSLLADARLNKDYPSKIIQILSVEDDQKLIRKFVRTAKPPLNEPDDIDAYTIALADSSIMDAWLFQRTFSETSETRERLIRKLLDWCLTPRPRPAPLKQLVAYPFSDYEQSLVQSYAINPPAHIPSASIPAIQDLVCLRLIESGQFAAAVKLERQMSLVPGRGGAVESYRTVQERKQMMDDIMAALPAAERQLLEIELEELAQGKGARAIASGAASWTPSRPGAADISMSWESIRAPMANGASPSPAKLASMFAESPQLPLSQRAGAPRFGGPPPTPAISLLPEDEMFPPISVSAQNTPAQAISSVSAGPSPNTPLSKGPLFSSISAGPTSKTPISNASLFSSISPVKSAAGTPTSNGPLFSSISAVKSAAGTPTASGSLFSSVSAVKSAANTPSAGPSGLQYSAGGRAAASHARKSVGTTSLFDTVGSANQVPNAFYTPPVSAGTKRPLEQDVSRPPRASSVRSSPEKEKVASSPPAPAPAPKNADEDVDMHAEEEEEEEEETQETSQGPDDTFRRDASPTRDGSASISASTHFARSVFSPPAGDRSISTASSRPRLSRISTGSQAVPGAFMPDSDGDEPGSPLRRRRAHEESHAPPPRTPSPR</sequence>
<feature type="region of interest" description="Disordered" evidence="3">
    <location>
        <begin position="570"/>
        <end position="737"/>
    </location>
</feature>
<feature type="compositionally biased region" description="Pro residues" evidence="3">
    <location>
        <begin position="728"/>
        <end position="737"/>
    </location>
</feature>
<dbReference type="AlphaFoldDB" id="A0A8E2DID5"/>
<keyword evidence="2" id="KW-0539">Nucleus</keyword>
<proteinExistence type="predicted"/>
<feature type="non-terminal residue" evidence="5">
    <location>
        <position position="737"/>
    </location>
</feature>
<evidence type="ECO:0000256" key="3">
    <source>
        <dbReference type="SAM" id="MobiDB-lite"/>
    </source>
</evidence>
<feature type="compositionally biased region" description="Polar residues" evidence="3">
    <location>
        <begin position="434"/>
        <end position="448"/>
    </location>
</feature>
<feature type="compositionally biased region" description="Polar residues" evidence="3">
    <location>
        <begin position="655"/>
        <end position="667"/>
    </location>
</feature>
<gene>
    <name evidence="5" type="ORF">OBBRIDRAFT_760774</name>
</gene>
<feature type="domain" description="ELYS-like" evidence="4">
    <location>
        <begin position="40"/>
        <end position="249"/>
    </location>
</feature>
<reference evidence="5 6" key="1">
    <citation type="submission" date="2016-07" db="EMBL/GenBank/DDBJ databases">
        <title>Draft genome of the white-rot fungus Obba rivulosa 3A-2.</title>
        <authorList>
            <consortium name="DOE Joint Genome Institute"/>
            <person name="Miettinen O."/>
            <person name="Riley R."/>
            <person name="Acob R."/>
            <person name="Barry K."/>
            <person name="Cullen D."/>
            <person name="De Vries R."/>
            <person name="Hainaut M."/>
            <person name="Hatakka A."/>
            <person name="Henrissat B."/>
            <person name="Hilden K."/>
            <person name="Kuo R."/>
            <person name="Labutti K."/>
            <person name="Lipzen A."/>
            <person name="Makela M.R."/>
            <person name="Sandor L."/>
            <person name="Spatafora J.W."/>
            <person name="Grigoriev I.V."/>
            <person name="Hibbett D.S."/>
        </authorList>
    </citation>
    <scope>NUCLEOTIDE SEQUENCE [LARGE SCALE GENOMIC DNA]</scope>
    <source>
        <strain evidence="5 6">3A-2</strain>
    </source>
</reference>
<dbReference type="EMBL" id="KV722513">
    <property type="protein sequence ID" value="OCH86754.1"/>
    <property type="molecule type" value="Genomic_DNA"/>
</dbReference>
<dbReference type="OrthoDB" id="20729at2759"/>
<organism evidence="5 6">
    <name type="scientific">Obba rivulosa</name>
    <dbReference type="NCBI Taxonomy" id="1052685"/>
    <lineage>
        <taxon>Eukaryota</taxon>
        <taxon>Fungi</taxon>
        <taxon>Dikarya</taxon>
        <taxon>Basidiomycota</taxon>
        <taxon>Agaricomycotina</taxon>
        <taxon>Agaricomycetes</taxon>
        <taxon>Polyporales</taxon>
        <taxon>Gelatoporiaceae</taxon>
        <taxon>Obba</taxon>
    </lineage>
</organism>
<feature type="compositionally biased region" description="Polar residues" evidence="3">
    <location>
        <begin position="680"/>
        <end position="698"/>
    </location>
</feature>
<feature type="region of interest" description="Disordered" evidence="3">
    <location>
        <begin position="434"/>
        <end position="457"/>
    </location>
</feature>
<evidence type="ECO:0000313" key="5">
    <source>
        <dbReference type="EMBL" id="OCH86754.1"/>
    </source>
</evidence>
<evidence type="ECO:0000256" key="2">
    <source>
        <dbReference type="ARBA" id="ARBA00023242"/>
    </source>
</evidence>
<dbReference type="InterPro" id="IPR025151">
    <property type="entry name" value="ELYS_dom"/>
</dbReference>
<evidence type="ECO:0000259" key="4">
    <source>
        <dbReference type="Pfam" id="PF13934"/>
    </source>
</evidence>
<evidence type="ECO:0000313" key="6">
    <source>
        <dbReference type="Proteomes" id="UP000250043"/>
    </source>
</evidence>
<dbReference type="Pfam" id="PF13934">
    <property type="entry name" value="ELYS"/>
    <property type="match status" value="1"/>
</dbReference>
<protein>
    <recommendedName>
        <fullName evidence="4">ELYS-like domain-containing protein</fullName>
    </recommendedName>
</protein>
<feature type="region of interest" description="Disordered" evidence="3">
    <location>
        <begin position="394"/>
        <end position="415"/>
    </location>
</feature>
<dbReference type="GO" id="GO:0005634">
    <property type="term" value="C:nucleus"/>
    <property type="evidence" value="ECO:0007669"/>
    <property type="project" value="UniProtKB-SubCell"/>
</dbReference>